<dbReference type="EMBL" id="CYYK01000003">
    <property type="protein sequence ID" value="CUN80712.1"/>
    <property type="molecule type" value="Genomic_DNA"/>
</dbReference>
<evidence type="ECO:0000313" key="3">
    <source>
        <dbReference type="Proteomes" id="UP000095455"/>
    </source>
</evidence>
<accession>A0A8D9P013</accession>
<dbReference type="Proteomes" id="UP001210126">
    <property type="component" value="Unassembled WGS sequence"/>
</dbReference>
<dbReference type="RefSeq" id="WP_039848549.1">
    <property type="nucleotide sequence ID" value="NZ_CABMKT010000001.1"/>
</dbReference>
<reference evidence="1 3" key="1">
    <citation type="submission" date="2015-09" db="EMBL/GenBank/DDBJ databases">
        <authorList>
            <consortium name="Pathogen Informatics"/>
        </authorList>
    </citation>
    <scope>NUCLEOTIDE SEQUENCE [LARGE SCALE GENOMIC DNA]</scope>
    <source>
        <strain evidence="1 3">2789STDY5608822</strain>
    </source>
</reference>
<reference evidence="2" key="2">
    <citation type="submission" date="2023-01" db="EMBL/GenBank/DDBJ databases">
        <title>Human gut microbiome strain richness.</title>
        <authorList>
            <person name="Chen-Liaw A."/>
        </authorList>
    </citation>
    <scope>NUCLEOTIDE SEQUENCE</scope>
    <source>
        <strain evidence="2">RTP21484st1_E5_RTP21484_190118</strain>
    </source>
</reference>
<protein>
    <recommendedName>
        <fullName evidence="4">Asparagine synthetase domain-containing protein</fullName>
    </recommendedName>
</protein>
<dbReference type="AlphaFoldDB" id="A0A8D9P013"/>
<organism evidence="1 3">
    <name type="scientific">Parabacteroides distasonis</name>
    <dbReference type="NCBI Taxonomy" id="823"/>
    <lineage>
        <taxon>Bacteria</taxon>
        <taxon>Pseudomonadati</taxon>
        <taxon>Bacteroidota</taxon>
        <taxon>Bacteroidia</taxon>
        <taxon>Bacteroidales</taxon>
        <taxon>Tannerellaceae</taxon>
        <taxon>Parabacteroides</taxon>
    </lineage>
</organism>
<comment type="caution">
    <text evidence="1">The sequence shown here is derived from an EMBL/GenBank/DDBJ whole genome shotgun (WGS) entry which is preliminary data.</text>
</comment>
<proteinExistence type="predicted"/>
<evidence type="ECO:0008006" key="4">
    <source>
        <dbReference type="Google" id="ProtNLM"/>
    </source>
</evidence>
<dbReference type="EMBL" id="JAQMPJ010000022">
    <property type="protein sequence ID" value="MDB9006869.1"/>
    <property type="molecule type" value="Genomic_DNA"/>
</dbReference>
<dbReference type="Proteomes" id="UP000095455">
    <property type="component" value="Unassembled WGS sequence"/>
</dbReference>
<evidence type="ECO:0000313" key="1">
    <source>
        <dbReference type="EMBL" id="CUN80712.1"/>
    </source>
</evidence>
<name>A0A8D9P013_PARDI</name>
<gene>
    <name evidence="1" type="ORF">ERS852380_01052</name>
    <name evidence="2" type="ORF">PN599_17920</name>
</gene>
<evidence type="ECO:0000313" key="2">
    <source>
        <dbReference type="EMBL" id="MDB9006869.1"/>
    </source>
</evidence>
<sequence length="591" mass="69189">MGKLLFTNNQDWENILRGIYSKNELNKNYSSNGLTCYAKRYVDSENCYFDNDGVVAIIGTWAYLNDDNPFNLNVIYQDLKSEDKGVDYVRKHLIGSYALAYIQDNKLRIFVDECHTYALYYYIGREGVVVTNTYYHVEKVSKQEFDETVFATMLASVGLCSNRTPFKNIYRLLENEYIEYDFAIHQAIIKKCDVHTTSYSFGSMEEALKVLKDEIELQTTVLNKRVHKKFLFATGGLDSRVKLALDLFHSKEVMIGYWKGEDSITNGTLQDAKINELLASEFSLKTKIFDVSQHFRECLRTIDEDELDRYGEYISIYAHNQKWLTLFDDLHKENIDEVEFGMDTDLLREIGSLDDSFDEDYDNSKFAIKGCLRGGLFNYVFDLPNVCKLICDEIKLVNLDLQNDLKTKYANIFNYFRHDMGCYFSNMLNESFFSYPLLHSKRIWDIIYNIPYDYREDSKLSLRLINSWCPMLLNIPVFTHHHYGIYNRQKGVLKKNWRYSLLLRIKPYVLRSKLYDILYVKLIEPVYRPQNKNNEILFQTSVASLQSSESFIKSGVRFRKNLIGKGFDMAALCTIVAKCKFVDQVLNVVRK</sequence>